<proteinExistence type="predicted"/>
<evidence type="ECO:0000313" key="12">
    <source>
        <dbReference type="Proteomes" id="UP000001568"/>
    </source>
</evidence>
<keyword evidence="4" id="KW-0479">Metal-binding</keyword>
<dbReference type="PROSITE" id="PS51385">
    <property type="entry name" value="YJEF_N"/>
    <property type="match status" value="1"/>
</dbReference>
<dbReference type="InterPro" id="IPR004443">
    <property type="entry name" value="YjeF_N_dom"/>
</dbReference>
<protein>
    <recommendedName>
        <fullName evidence="3">NAD(P)H-hydrate epimerase</fullName>
        <ecNumber evidence="3">5.1.99.6</ecNumber>
    </recommendedName>
</protein>
<dbReference type="InterPro" id="IPR032976">
    <property type="entry name" value="YJEFN_prot_NAXE-like"/>
</dbReference>
<dbReference type="Gene3D" id="3.40.50.10260">
    <property type="entry name" value="YjeF N-terminal domain"/>
    <property type="match status" value="1"/>
</dbReference>
<evidence type="ECO:0000256" key="1">
    <source>
        <dbReference type="ARBA" id="ARBA00000013"/>
    </source>
</evidence>
<gene>
    <name evidence="11" type="ORF">OSTLU_86160</name>
</gene>
<evidence type="ECO:0000256" key="7">
    <source>
        <dbReference type="ARBA" id="ARBA00022958"/>
    </source>
</evidence>
<dbReference type="PANTHER" id="PTHR13232:SF10">
    <property type="entry name" value="NAD(P)H-HYDRATE EPIMERASE"/>
    <property type="match status" value="1"/>
</dbReference>
<dbReference type="GO" id="GO:0052856">
    <property type="term" value="F:NAD(P)HX epimerase activity"/>
    <property type="evidence" value="ECO:0007669"/>
    <property type="project" value="UniProtKB-EC"/>
</dbReference>
<organism evidence="11 12">
    <name type="scientific">Ostreococcus lucimarinus (strain CCE9901)</name>
    <dbReference type="NCBI Taxonomy" id="436017"/>
    <lineage>
        <taxon>Eukaryota</taxon>
        <taxon>Viridiplantae</taxon>
        <taxon>Chlorophyta</taxon>
        <taxon>Mamiellophyceae</taxon>
        <taxon>Mamiellales</taxon>
        <taxon>Bathycoccaceae</taxon>
        <taxon>Ostreococcus</taxon>
    </lineage>
</organism>
<dbReference type="GO" id="GO:0046872">
    <property type="term" value="F:metal ion binding"/>
    <property type="evidence" value="ECO:0007669"/>
    <property type="project" value="UniProtKB-KW"/>
</dbReference>
<dbReference type="GeneID" id="4999646"/>
<evidence type="ECO:0000256" key="3">
    <source>
        <dbReference type="ARBA" id="ARBA00012228"/>
    </source>
</evidence>
<evidence type="ECO:0000256" key="2">
    <source>
        <dbReference type="ARBA" id="ARBA00000909"/>
    </source>
</evidence>
<dbReference type="AlphaFoldDB" id="A4RRB4"/>
<evidence type="ECO:0000313" key="11">
    <source>
        <dbReference type="EMBL" id="ABO94161.1"/>
    </source>
</evidence>
<keyword evidence="5" id="KW-0547">Nucleotide-binding</keyword>
<comment type="catalytic activity">
    <reaction evidence="2">
        <text>(6R)-NADPHX = (6S)-NADPHX</text>
        <dbReference type="Rhea" id="RHEA:32227"/>
        <dbReference type="ChEBI" id="CHEBI:64076"/>
        <dbReference type="ChEBI" id="CHEBI:64077"/>
        <dbReference type="EC" id="5.1.99.6"/>
    </reaction>
</comment>
<dbReference type="RefSeq" id="XP_001415869.1">
    <property type="nucleotide sequence ID" value="XM_001415832.1"/>
</dbReference>
<name>A4RRB4_OSTLU</name>
<dbReference type="eggNOG" id="KOG2585">
    <property type="taxonomic scope" value="Eukaryota"/>
</dbReference>
<dbReference type="GO" id="GO:0005739">
    <property type="term" value="C:mitochondrion"/>
    <property type="evidence" value="ECO:0007669"/>
    <property type="project" value="TreeGrafter"/>
</dbReference>
<dbReference type="Gramene" id="ABO94161">
    <property type="protein sequence ID" value="ABO94161"/>
    <property type="gene ID" value="OSTLU_86160"/>
</dbReference>
<dbReference type="KEGG" id="olu:OSTLU_86160"/>
<dbReference type="OMA" id="RHLFHYG"/>
<evidence type="ECO:0000256" key="6">
    <source>
        <dbReference type="ARBA" id="ARBA00022857"/>
    </source>
</evidence>
<dbReference type="NCBIfam" id="TIGR00197">
    <property type="entry name" value="yjeF_nterm"/>
    <property type="match status" value="1"/>
</dbReference>
<evidence type="ECO:0000256" key="9">
    <source>
        <dbReference type="ARBA" id="ARBA00023235"/>
    </source>
</evidence>
<dbReference type="STRING" id="436017.A4RRB4"/>
<keyword evidence="12" id="KW-1185">Reference proteome</keyword>
<keyword evidence="6" id="KW-0521">NADP</keyword>
<accession>A4RRB4</accession>
<feature type="domain" description="YjeF N-terminal" evidence="10">
    <location>
        <begin position="27"/>
        <end position="251"/>
    </location>
</feature>
<dbReference type="SUPFAM" id="SSF64153">
    <property type="entry name" value="YjeF N-terminal domain-like"/>
    <property type="match status" value="1"/>
</dbReference>
<evidence type="ECO:0000256" key="4">
    <source>
        <dbReference type="ARBA" id="ARBA00022723"/>
    </source>
</evidence>
<evidence type="ECO:0000256" key="5">
    <source>
        <dbReference type="ARBA" id="ARBA00022741"/>
    </source>
</evidence>
<comment type="catalytic activity">
    <reaction evidence="1">
        <text>(6R)-NADHX = (6S)-NADHX</text>
        <dbReference type="Rhea" id="RHEA:32215"/>
        <dbReference type="ChEBI" id="CHEBI:64074"/>
        <dbReference type="ChEBI" id="CHEBI:64075"/>
        <dbReference type="EC" id="5.1.99.6"/>
    </reaction>
</comment>
<evidence type="ECO:0000259" key="10">
    <source>
        <dbReference type="PROSITE" id="PS51385"/>
    </source>
</evidence>
<keyword evidence="8" id="KW-0520">NAD</keyword>
<dbReference type="Proteomes" id="UP000001568">
    <property type="component" value="Chromosome 1"/>
</dbReference>
<dbReference type="HOGENOM" id="CLU_024853_3_0_1"/>
<dbReference type="EC" id="5.1.99.6" evidence="3"/>
<reference evidence="11 12" key="1">
    <citation type="journal article" date="2007" name="Proc. Natl. Acad. Sci. U.S.A.">
        <title>The tiny eukaryote Ostreococcus provides genomic insights into the paradox of plankton speciation.</title>
        <authorList>
            <person name="Palenik B."/>
            <person name="Grimwood J."/>
            <person name="Aerts A."/>
            <person name="Rouze P."/>
            <person name="Salamov A."/>
            <person name="Putnam N."/>
            <person name="Dupont C."/>
            <person name="Jorgensen R."/>
            <person name="Derelle E."/>
            <person name="Rombauts S."/>
            <person name="Zhou K."/>
            <person name="Otillar R."/>
            <person name="Merchant S.S."/>
            <person name="Podell S."/>
            <person name="Gaasterland T."/>
            <person name="Napoli C."/>
            <person name="Gendler K."/>
            <person name="Manuell A."/>
            <person name="Tai V."/>
            <person name="Vallon O."/>
            <person name="Piganeau G."/>
            <person name="Jancek S."/>
            <person name="Heijde M."/>
            <person name="Jabbari K."/>
            <person name="Bowler C."/>
            <person name="Lohr M."/>
            <person name="Robbens S."/>
            <person name="Werner G."/>
            <person name="Dubchak I."/>
            <person name="Pazour G.J."/>
            <person name="Ren Q."/>
            <person name="Paulsen I."/>
            <person name="Delwiche C."/>
            <person name="Schmutz J."/>
            <person name="Rokhsar D."/>
            <person name="Van de Peer Y."/>
            <person name="Moreau H."/>
            <person name="Grigoriev I.V."/>
        </authorList>
    </citation>
    <scope>NUCLEOTIDE SEQUENCE [LARGE SCALE GENOMIC DNA]</scope>
    <source>
        <strain evidence="11 12">CCE9901</strain>
    </source>
</reference>
<dbReference type="PANTHER" id="PTHR13232">
    <property type="entry name" value="NAD(P)H-HYDRATE EPIMERASE"/>
    <property type="match status" value="1"/>
</dbReference>
<dbReference type="EMBL" id="CP000581">
    <property type="protein sequence ID" value="ABO94161.1"/>
    <property type="molecule type" value="Genomic_DNA"/>
</dbReference>
<dbReference type="GO" id="GO:0000166">
    <property type="term" value="F:nucleotide binding"/>
    <property type="evidence" value="ECO:0007669"/>
    <property type="project" value="UniProtKB-KW"/>
</dbReference>
<keyword evidence="9" id="KW-0413">Isomerase</keyword>
<dbReference type="Pfam" id="PF03853">
    <property type="entry name" value="YjeF_N"/>
    <property type="match status" value="1"/>
</dbReference>
<keyword evidence="7" id="KW-0630">Potassium</keyword>
<dbReference type="OrthoDB" id="10064708at2759"/>
<evidence type="ECO:0000256" key="8">
    <source>
        <dbReference type="ARBA" id="ARBA00023027"/>
    </source>
</evidence>
<sequence length="285" mass="30686">MRTRGASGTPARARRARDGAFLTSDAARRLDEDLTAGRACEARSLEALMRAAGRAAATATLDAFGGTDFVVLCGPGNNGGDGLALAREVATRRRDARVSVWYPKGAGTNELYGELVRECRETANVEFVDEDAVLGMMRERATSAAATPRCFVDALFGFSFKGAVRAPFVNVLNALVALTNGDARETFTVSLDIPSGWDVDAGAPDDGDIFVPDLLVSLTAPKQCCATLDDPARGEPRPRVKRMAQTHVVAGTFLTDALCEKYGLEQIPLRVDSDREYVPLDLWRR</sequence>
<dbReference type="InterPro" id="IPR036652">
    <property type="entry name" value="YjeF_N_dom_sf"/>
</dbReference>